<reference evidence="2 3" key="1">
    <citation type="journal article" date="2019" name="Commun. Biol.">
        <title>The bagworm genome reveals a unique fibroin gene that provides high tensile strength.</title>
        <authorList>
            <person name="Kono N."/>
            <person name="Nakamura H."/>
            <person name="Ohtoshi R."/>
            <person name="Tomita M."/>
            <person name="Numata K."/>
            <person name="Arakawa K."/>
        </authorList>
    </citation>
    <scope>NUCLEOTIDE SEQUENCE [LARGE SCALE GENOMIC DNA]</scope>
</reference>
<evidence type="ECO:0000313" key="2">
    <source>
        <dbReference type="EMBL" id="GBP27627.1"/>
    </source>
</evidence>
<protein>
    <submittedName>
        <fullName evidence="2">Uncharacterized protein</fullName>
    </submittedName>
</protein>
<dbReference type="OrthoDB" id="66620at2759"/>
<dbReference type="STRING" id="151549.A0A4C1UNI6"/>
<dbReference type="EMBL" id="BGZK01000196">
    <property type="protein sequence ID" value="GBP27627.1"/>
    <property type="molecule type" value="Genomic_DNA"/>
</dbReference>
<dbReference type="Proteomes" id="UP000299102">
    <property type="component" value="Unassembled WGS sequence"/>
</dbReference>
<keyword evidence="1" id="KW-1133">Transmembrane helix</keyword>
<feature type="transmembrane region" description="Helical" evidence="1">
    <location>
        <begin position="172"/>
        <end position="194"/>
    </location>
</feature>
<name>A0A4C1UNI6_EUMVA</name>
<accession>A0A4C1UNI6</accession>
<dbReference type="AlphaFoldDB" id="A0A4C1UNI6"/>
<evidence type="ECO:0000256" key="1">
    <source>
        <dbReference type="SAM" id="Phobius"/>
    </source>
</evidence>
<keyword evidence="1" id="KW-0472">Membrane</keyword>
<feature type="transmembrane region" description="Helical" evidence="1">
    <location>
        <begin position="56"/>
        <end position="75"/>
    </location>
</feature>
<sequence>MLFVKRFQCVRILGDITEGLEFLRFALVLWSCYVFAEQQAMAVMMFVKNSLVAASVNIYLACIYIMLASGVLRSYRGYEEWLYYLTYVTQTRYVSIFLHRSVFKQSIFRHLPYSDKENCTSTTSPIQTAPNLISNSNANCRYSNGDDFLSERFGAKDFIGEIQTSSDFDLQFNMAIAFAFALGIMVINKFLYLMPLPAHVKDKFRE</sequence>
<organism evidence="2 3">
    <name type="scientific">Eumeta variegata</name>
    <name type="common">Bagworm moth</name>
    <name type="synonym">Eumeta japonica</name>
    <dbReference type="NCBI Taxonomy" id="151549"/>
    <lineage>
        <taxon>Eukaryota</taxon>
        <taxon>Metazoa</taxon>
        <taxon>Ecdysozoa</taxon>
        <taxon>Arthropoda</taxon>
        <taxon>Hexapoda</taxon>
        <taxon>Insecta</taxon>
        <taxon>Pterygota</taxon>
        <taxon>Neoptera</taxon>
        <taxon>Endopterygota</taxon>
        <taxon>Lepidoptera</taxon>
        <taxon>Glossata</taxon>
        <taxon>Ditrysia</taxon>
        <taxon>Tineoidea</taxon>
        <taxon>Psychidae</taxon>
        <taxon>Oiketicinae</taxon>
        <taxon>Eumeta</taxon>
    </lineage>
</organism>
<keyword evidence="3" id="KW-1185">Reference proteome</keyword>
<keyword evidence="1" id="KW-0812">Transmembrane</keyword>
<proteinExistence type="predicted"/>
<evidence type="ECO:0000313" key="3">
    <source>
        <dbReference type="Proteomes" id="UP000299102"/>
    </source>
</evidence>
<comment type="caution">
    <text evidence="2">The sequence shown here is derived from an EMBL/GenBank/DDBJ whole genome shotgun (WGS) entry which is preliminary data.</text>
</comment>
<gene>
    <name evidence="2" type="ORF">EVAR_102881_1</name>
</gene>